<dbReference type="PANTHER" id="PTHR42811">
    <property type="entry name" value="SERINE ACETYLTRANSFERASE"/>
    <property type="match status" value="1"/>
</dbReference>
<comment type="similarity">
    <text evidence="1">Belongs to the transferase hexapeptide repeat family.</text>
</comment>
<dbReference type="InterPro" id="IPR011004">
    <property type="entry name" value="Trimer_LpxA-like_sf"/>
</dbReference>
<dbReference type="Pfam" id="PF00132">
    <property type="entry name" value="Hexapep"/>
    <property type="match status" value="1"/>
</dbReference>
<keyword evidence="3 5" id="KW-0808">Transferase</keyword>
<evidence type="ECO:0000256" key="2">
    <source>
        <dbReference type="ARBA" id="ARBA00018522"/>
    </source>
</evidence>
<gene>
    <name evidence="5" type="ORF">DMP12_12135</name>
</gene>
<evidence type="ECO:0000256" key="4">
    <source>
        <dbReference type="ARBA" id="ARBA00023315"/>
    </source>
</evidence>
<dbReference type="GeneID" id="97353634"/>
<dbReference type="Proteomes" id="UP000285258">
    <property type="component" value="Unassembled WGS sequence"/>
</dbReference>
<dbReference type="GO" id="GO:0006535">
    <property type="term" value="P:cysteine biosynthetic process from serine"/>
    <property type="evidence" value="ECO:0007669"/>
    <property type="project" value="InterPro"/>
</dbReference>
<dbReference type="EMBL" id="QIBW01000017">
    <property type="protein sequence ID" value="ROT88466.1"/>
    <property type="molecule type" value="Genomic_DNA"/>
</dbReference>
<name>A0A423UHW3_9ACTN</name>
<evidence type="ECO:0000313" key="6">
    <source>
        <dbReference type="Proteomes" id="UP000285258"/>
    </source>
</evidence>
<evidence type="ECO:0000256" key="3">
    <source>
        <dbReference type="ARBA" id="ARBA00022679"/>
    </source>
</evidence>
<evidence type="ECO:0000313" key="5">
    <source>
        <dbReference type="EMBL" id="ROT88466.1"/>
    </source>
</evidence>
<accession>A0A423UHW3</accession>
<evidence type="ECO:0000256" key="1">
    <source>
        <dbReference type="ARBA" id="ARBA00007274"/>
    </source>
</evidence>
<dbReference type="PIRSF" id="PIRSF000441">
    <property type="entry name" value="CysE"/>
    <property type="match status" value="1"/>
</dbReference>
<dbReference type="GO" id="GO:0005737">
    <property type="term" value="C:cytoplasm"/>
    <property type="evidence" value="ECO:0007669"/>
    <property type="project" value="InterPro"/>
</dbReference>
<dbReference type="AlphaFoldDB" id="A0A423UHW3"/>
<organism evidence="5 6">
    <name type="scientific">Gordonibacter urolithinfaciens</name>
    <dbReference type="NCBI Taxonomy" id="1335613"/>
    <lineage>
        <taxon>Bacteria</taxon>
        <taxon>Bacillati</taxon>
        <taxon>Actinomycetota</taxon>
        <taxon>Coriobacteriia</taxon>
        <taxon>Eggerthellales</taxon>
        <taxon>Eggerthellaceae</taxon>
        <taxon>Gordonibacter</taxon>
    </lineage>
</organism>
<proteinExistence type="inferred from homology"/>
<comment type="caution">
    <text evidence="5">The sequence shown here is derived from an EMBL/GenBank/DDBJ whole genome shotgun (WGS) entry which is preliminary data.</text>
</comment>
<dbReference type="GO" id="GO:0009001">
    <property type="term" value="F:serine O-acetyltransferase activity"/>
    <property type="evidence" value="ECO:0007669"/>
    <property type="project" value="InterPro"/>
</dbReference>
<protein>
    <recommendedName>
        <fullName evidence="2">Serine acetyltransferase</fullName>
    </recommendedName>
</protein>
<keyword evidence="4" id="KW-0012">Acyltransferase</keyword>
<reference evidence="6" key="1">
    <citation type="submission" date="2018-05" db="EMBL/GenBank/DDBJ databases">
        <title>Genome Sequencing of selected type strains of the family Eggerthellaceae.</title>
        <authorList>
            <person name="Danylec N."/>
            <person name="Stoll D.A."/>
            <person name="Doetsch A."/>
            <person name="Huch M."/>
        </authorList>
    </citation>
    <scope>NUCLEOTIDE SEQUENCE [LARGE SCALE GENOMIC DNA]</scope>
    <source>
        <strain evidence="6">DSM 27213</strain>
    </source>
</reference>
<dbReference type="Gene3D" id="2.160.10.10">
    <property type="entry name" value="Hexapeptide repeat proteins"/>
    <property type="match status" value="1"/>
</dbReference>
<dbReference type="RefSeq" id="WP_096226895.1">
    <property type="nucleotide sequence ID" value="NZ_BAABZN010000001.1"/>
</dbReference>
<dbReference type="InterPro" id="IPR001451">
    <property type="entry name" value="Hexapep"/>
</dbReference>
<dbReference type="SUPFAM" id="SSF51161">
    <property type="entry name" value="Trimeric LpxA-like enzymes"/>
    <property type="match status" value="1"/>
</dbReference>
<sequence length="151" mass="16322">MSTYGMYKASRWFYLRHIPFFPKILKGVNYLFHSCVVPYDCEIGEGSKFLYGGLGTVVVRNAKIGKHVLIGTNVTIGGRSNKPGAPVIGNNVYIATGSKVLGEVTISDNVIIGANAVVIHDVPSNCSVAGVPARIIKENINVNEYCSLGRY</sequence>
<dbReference type="InterPro" id="IPR045304">
    <property type="entry name" value="LbH_SAT"/>
</dbReference>
<dbReference type="InterPro" id="IPR005881">
    <property type="entry name" value="Ser_O-AcTrfase"/>
</dbReference>
<dbReference type="CDD" id="cd03354">
    <property type="entry name" value="LbH_SAT"/>
    <property type="match status" value="1"/>
</dbReference>